<proteinExistence type="predicted"/>
<keyword evidence="1" id="KW-0472">Membrane</keyword>
<reference evidence="2" key="2">
    <citation type="journal article" date="2015" name="Data Brief">
        <title>Shoot transcriptome of the giant reed, Arundo donax.</title>
        <authorList>
            <person name="Barrero R.A."/>
            <person name="Guerrero F.D."/>
            <person name="Moolhuijzen P."/>
            <person name="Goolsby J.A."/>
            <person name="Tidwell J."/>
            <person name="Bellgard S.E."/>
            <person name="Bellgard M.I."/>
        </authorList>
    </citation>
    <scope>NUCLEOTIDE SEQUENCE</scope>
    <source>
        <tissue evidence="2">Shoot tissue taken approximately 20 cm above the soil surface</tissue>
    </source>
</reference>
<protein>
    <submittedName>
        <fullName evidence="2">Uncharacterized protein</fullName>
    </submittedName>
</protein>
<reference evidence="2" key="1">
    <citation type="submission" date="2014-09" db="EMBL/GenBank/DDBJ databases">
        <authorList>
            <person name="Magalhaes I.L.F."/>
            <person name="Oliveira U."/>
            <person name="Santos F.R."/>
            <person name="Vidigal T.H.D.A."/>
            <person name="Brescovit A.D."/>
            <person name="Santos A.J."/>
        </authorList>
    </citation>
    <scope>NUCLEOTIDE SEQUENCE</scope>
    <source>
        <tissue evidence="2">Shoot tissue taken approximately 20 cm above the soil surface</tissue>
    </source>
</reference>
<name>A0A0A9E551_ARUDO</name>
<evidence type="ECO:0000313" key="2">
    <source>
        <dbReference type="EMBL" id="JAD94123.1"/>
    </source>
</evidence>
<keyword evidence="1" id="KW-1133">Transmembrane helix</keyword>
<feature type="transmembrane region" description="Helical" evidence="1">
    <location>
        <begin position="61"/>
        <end position="83"/>
    </location>
</feature>
<keyword evidence="1" id="KW-0812">Transmembrane</keyword>
<evidence type="ECO:0000256" key="1">
    <source>
        <dbReference type="SAM" id="Phobius"/>
    </source>
</evidence>
<accession>A0A0A9E551</accession>
<organism evidence="2">
    <name type="scientific">Arundo donax</name>
    <name type="common">Giant reed</name>
    <name type="synonym">Donax arundinaceus</name>
    <dbReference type="NCBI Taxonomy" id="35708"/>
    <lineage>
        <taxon>Eukaryota</taxon>
        <taxon>Viridiplantae</taxon>
        <taxon>Streptophyta</taxon>
        <taxon>Embryophyta</taxon>
        <taxon>Tracheophyta</taxon>
        <taxon>Spermatophyta</taxon>
        <taxon>Magnoliopsida</taxon>
        <taxon>Liliopsida</taxon>
        <taxon>Poales</taxon>
        <taxon>Poaceae</taxon>
        <taxon>PACMAD clade</taxon>
        <taxon>Arundinoideae</taxon>
        <taxon>Arundineae</taxon>
        <taxon>Arundo</taxon>
    </lineage>
</organism>
<feature type="transmembrane region" description="Helical" evidence="1">
    <location>
        <begin position="20"/>
        <end position="40"/>
    </location>
</feature>
<dbReference type="AlphaFoldDB" id="A0A0A9E551"/>
<dbReference type="EMBL" id="GBRH01203772">
    <property type="protein sequence ID" value="JAD94123.1"/>
    <property type="molecule type" value="Transcribed_RNA"/>
</dbReference>
<sequence>MPCRIMRRFLRLLMLQRLQILHHLHFHVAMVALLIWSLLFHQIRRQQNQVSRRLKNAVKMLCGVYLSFTLVMRSRLVLTNLIWKKCSKVLELVMHLWLLGSTPLTHKLVMLS</sequence>